<evidence type="ECO:0000256" key="2">
    <source>
        <dbReference type="PROSITE-ProRule" id="PRU00176"/>
    </source>
</evidence>
<name>M1AVM9_SOLTU</name>
<dbReference type="Gramene" id="PGSC0003DMT400031418">
    <property type="protein sequence ID" value="PGSC0003DMT400031418"/>
    <property type="gene ID" value="PGSC0003DMG400012045"/>
</dbReference>
<dbReference type="InParanoid" id="M1AVM9"/>
<proteinExistence type="predicted"/>
<organism evidence="4 5">
    <name type="scientific">Solanum tuberosum</name>
    <name type="common">Potato</name>
    <dbReference type="NCBI Taxonomy" id="4113"/>
    <lineage>
        <taxon>Eukaryota</taxon>
        <taxon>Viridiplantae</taxon>
        <taxon>Streptophyta</taxon>
        <taxon>Embryophyta</taxon>
        <taxon>Tracheophyta</taxon>
        <taxon>Spermatophyta</taxon>
        <taxon>Magnoliopsida</taxon>
        <taxon>eudicotyledons</taxon>
        <taxon>Gunneridae</taxon>
        <taxon>Pentapetalae</taxon>
        <taxon>asterids</taxon>
        <taxon>lamiids</taxon>
        <taxon>Solanales</taxon>
        <taxon>Solanaceae</taxon>
        <taxon>Solanoideae</taxon>
        <taxon>Solaneae</taxon>
        <taxon>Solanum</taxon>
    </lineage>
</organism>
<dbReference type="OMA" id="YSLWSSE"/>
<dbReference type="ExpressionAtlas" id="M1AVM9">
    <property type="expression patterns" value="baseline"/>
</dbReference>
<reference evidence="5" key="1">
    <citation type="journal article" date="2011" name="Nature">
        <title>Genome sequence and analysis of the tuber crop potato.</title>
        <authorList>
            <consortium name="The Potato Genome Sequencing Consortium"/>
        </authorList>
    </citation>
    <scope>NUCLEOTIDE SEQUENCE [LARGE SCALE GENOMIC DNA]</scope>
    <source>
        <strain evidence="5">cv. DM1-3 516 R44</strain>
    </source>
</reference>
<protein>
    <submittedName>
        <fullName evidence="4">Heterogeneous nuclear ribonucleoprotein A1</fullName>
    </submittedName>
</protein>
<dbReference type="SUPFAM" id="SSF54928">
    <property type="entry name" value="RNA-binding domain, RBD"/>
    <property type="match status" value="2"/>
</dbReference>
<dbReference type="PaxDb" id="4113-PGSC0003DMT400031418"/>
<reference evidence="4" key="2">
    <citation type="submission" date="2015-06" db="UniProtKB">
        <authorList>
            <consortium name="EnsemblPlants"/>
        </authorList>
    </citation>
    <scope>IDENTIFICATION</scope>
    <source>
        <strain evidence="4">DM1-3 516 R44</strain>
    </source>
</reference>
<accession>M1AVM9</accession>
<feature type="domain" description="RRM" evidence="3">
    <location>
        <begin position="183"/>
        <end position="260"/>
    </location>
</feature>
<dbReference type="PROSITE" id="PS50102">
    <property type="entry name" value="RRM"/>
    <property type="match status" value="2"/>
</dbReference>
<dbReference type="EnsemblPlants" id="PGSC0003DMT400031418">
    <property type="protein sequence ID" value="PGSC0003DMT400031418"/>
    <property type="gene ID" value="PGSC0003DMG400012045"/>
</dbReference>
<dbReference type="InterPro" id="IPR000504">
    <property type="entry name" value="RRM_dom"/>
</dbReference>
<dbReference type="GO" id="GO:0003723">
    <property type="term" value="F:RNA binding"/>
    <property type="evidence" value="ECO:0007669"/>
    <property type="project" value="UniProtKB-UniRule"/>
</dbReference>
<dbReference type="Proteomes" id="UP000011115">
    <property type="component" value="Unassembled WGS sequence"/>
</dbReference>
<dbReference type="InterPro" id="IPR012677">
    <property type="entry name" value="Nucleotide-bd_a/b_plait_sf"/>
</dbReference>
<dbReference type="InterPro" id="IPR050886">
    <property type="entry name" value="RNA-binding_reg"/>
</dbReference>
<dbReference type="HOGENOM" id="CLU_892562_0_0_1"/>
<dbReference type="Pfam" id="PF00076">
    <property type="entry name" value="RRM_1"/>
    <property type="match status" value="2"/>
</dbReference>
<dbReference type="PANTHER" id="PTHR48024">
    <property type="entry name" value="GEO13361P1-RELATED"/>
    <property type="match status" value="1"/>
</dbReference>
<evidence type="ECO:0000313" key="5">
    <source>
        <dbReference type="Proteomes" id="UP000011115"/>
    </source>
</evidence>
<dbReference type="PANTHER" id="PTHR48024:SF38">
    <property type="entry name" value="UBP1-ASSOCIATED PROTEIN 2C-LIKE"/>
    <property type="match status" value="1"/>
</dbReference>
<dbReference type="SMART" id="SM00360">
    <property type="entry name" value="RRM"/>
    <property type="match status" value="2"/>
</dbReference>
<dbReference type="AlphaFoldDB" id="M1AVM9"/>
<feature type="domain" description="RRM" evidence="3">
    <location>
        <begin position="96"/>
        <end position="189"/>
    </location>
</feature>
<sequence length="364" mass="41190">MSQNLGFVFTSKLKELSRIFLLKCLHFLNNAIELLLNFHLNKNNKQEMSLQNVSQTLSHDQINKIVEGITILLPGVLENVLSGTKTTSSHDGFTHHKLFIGSLGIRTTSQTLRQFFSAYGEIKDALVVRDKFGVSKEYGFVIFKNVRSMLMALKEPYKTIDGKMTITKVARSRIRDVEDESLRTIYVSNVPYDMCPSKLLEYFSSYGVMEKGPFGFDKETGKSRGYAIFVYRTLVGAKTAIYEPNKCVDGHNLTCEMAIPKTMMKNPRVAPNLDFDFGPVQHDHYNNARSRFNGCSSRSEVSQVGTQYAPYQGNGQMYAHKCDCILGLNHMGSGLYSNIDQADYSIWASEFPRHRPLWFDGSSL</sequence>
<dbReference type="Gene3D" id="3.30.70.330">
    <property type="match status" value="2"/>
</dbReference>
<dbReference type="eggNOG" id="KOG0118">
    <property type="taxonomic scope" value="Eukaryota"/>
</dbReference>
<keyword evidence="1 2" id="KW-0694">RNA-binding</keyword>
<evidence type="ECO:0000313" key="4">
    <source>
        <dbReference type="EnsemblPlants" id="PGSC0003DMT400031418"/>
    </source>
</evidence>
<dbReference type="InterPro" id="IPR035979">
    <property type="entry name" value="RBD_domain_sf"/>
</dbReference>
<keyword evidence="5" id="KW-1185">Reference proteome</keyword>
<evidence type="ECO:0000256" key="1">
    <source>
        <dbReference type="ARBA" id="ARBA00022884"/>
    </source>
</evidence>
<evidence type="ECO:0000259" key="3">
    <source>
        <dbReference type="PROSITE" id="PS50102"/>
    </source>
</evidence>